<evidence type="ECO:0000313" key="3">
    <source>
        <dbReference type="EMBL" id="CAF1665048.1"/>
    </source>
</evidence>
<dbReference type="Proteomes" id="UP000663877">
    <property type="component" value="Unassembled WGS sequence"/>
</dbReference>
<evidence type="ECO:0000313" key="5">
    <source>
        <dbReference type="Proteomes" id="UP000663832"/>
    </source>
</evidence>
<dbReference type="EMBL" id="CAJNOI010005216">
    <property type="protein sequence ID" value="CAF1561717.1"/>
    <property type="molecule type" value="Genomic_DNA"/>
</dbReference>
<accession>A0A815XT90</accession>
<feature type="non-terminal residue" evidence="2">
    <location>
        <position position="45"/>
    </location>
</feature>
<reference evidence="2" key="1">
    <citation type="submission" date="2021-02" db="EMBL/GenBank/DDBJ databases">
        <authorList>
            <person name="Nowell W R."/>
        </authorList>
    </citation>
    <scope>NUCLEOTIDE SEQUENCE</scope>
</reference>
<keyword evidence="5" id="KW-1185">Reference proteome</keyword>
<evidence type="ECO:0000313" key="1">
    <source>
        <dbReference type="EMBL" id="CAF1561717.1"/>
    </source>
</evidence>
<name>A0A815XT90_9BILA</name>
<evidence type="ECO:0000313" key="4">
    <source>
        <dbReference type="EMBL" id="CAF1665058.1"/>
    </source>
</evidence>
<sequence>MEMIQLEKPMLLENGIQHSILIKKYSPHNYISLDLLNNSLFPMNR</sequence>
<evidence type="ECO:0000313" key="6">
    <source>
        <dbReference type="Proteomes" id="UP000663877"/>
    </source>
</evidence>
<dbReference type="EMBL" id="CAJNOI010005217">
    <property type="protein sequence ID" value="CAF1561749.1"/>
    <property type="molecule type" value="Genomic_DNA"/>
</dbReference>
<dbReference type="EMBL" id="CAJNOM010005622">
    <property type="protein sequence ID" value="CAF1665058.1"/>
    <property type="molecule type" value="Genomic_DNA"/>
</dbReference>
<protein>
    <submittedName>
        <fullName evidence="2">Uncharacterized protein</fullName>
    </submittedName>
</protein>
<evidence type="ECO:0000313" key="2">
    <source>
        <dbReference type="EMBL" id="CAF1561749.1"/>
    </source>
</evidence>
<dbReference type="EMBL" id="CAJNOM010005621">
    <property type="protein sequence ID" value="CAF1665048.1"/>
    <property type="molecule type" value="Genomic_DNA"/>
</dbReference>
<gene>
    <name evidence="1" type="ORF">BJG266_LOCUS47004</name>
    <name evidence="2" type="ORF">BJG266_LOCUS47007</name>
    <name evidence="3" type="ORF">QVE165_LOCUS64044</name>
    <name evidence="4" type="ORF">QVE165_LOCUS64047</name>
</gene>
<proteinExistence type="predicted"/>
<organism evidence="2 6">
    <name type="scientific">Adineta steineri</name>
    <dbReference type="NCBI Taxonomy" id="433720"/>
    <lineage>
        <taxon>Eukaryota</taxon>
        <taxon>Metazoa</taxon>
        <taxon>Spiralia</taxon>
        <taxon>Gnathifera</taxon>
        <taxon>Rotifera</taxon>
        <taxon>Eurotatoria</taxon>
        <taxon>Bdelloidea</taxon>
        <taxon>Adinetida</taxon>
        <taxon>Adinetidae</taxon>
        <taxon>Adineta</taxon>
    </lineage>
</organism>
<dbReference type="AlphaFoldDB" id="A0A815XT90"/>
<dbReference type="Proteomes" id="UP000663832">
    <property type="component" value="Unassembled WGS sequence"/>
</dbReference>
<comment type="caution">
    <text evidence="2">The sequence shown here is derived from an EMBL/GenBank/DDBJ whole genome shotgun (WGS) entry which is preliminary data.</text>
</comment>